<protein>
    <recommendedName>
        <fullName evidence="7">B9 domain-containing protein 2</fullName>
    </recommendedName>
</protein>
<dbReference type="AlphaFoldDB" id="B3RKM0"/>
<dbReference type="eggNOG" id="KOG4028">
    <property type="taxonomic scope" value="Eukaryota"/>
</dbReference>
<dbReference type="InterPro" id="IPR035892">
    <property type="entry name" value="C2_domain_sf"/>
</dbReference>
<dbReference type="Proteomes" id="UP000009022">
    <property type="component" value="Unassembled WGS sequence"/>
</dbReference>
<organism evidence="8 9">
    <name type="scientific">Trichoplax adhaerens</name>
    <name type="common">Trichoplax reptans</name>
    <dbReference type="NCBI Taxonomy" id="10228"/>
    <lineage>
        <taxon>Eukaryota</taxon>
        <taxon>Metazoa</taxon>
        <taxon>Placozoa</taxon>
        <taxon>Uniplacotomia</taxon>
        <taxon>Trichoplacea</taxon>
        <taxon>Trichoplacidae</taxon>
        <taxon>Trichoplax</taxon>
    </lineage>
</organism>
<accession>B3RKM0</accession>
<comment type="subcellular location">
    <subcellularLocation>
        <location evidence="1">Cytoplasm</location>
        <location evidence="1">Cytoskeleton</location>
        <location evidence="1">Cilium basal body</location>
    </subcellularLocation>
</comment>
<dbReference type="InterPro" id="IPR010796">
    <property type="entry name" value="C2_B9-type_dom"/>
</dbReference>
<evidence type="ECO:0000256" key="6">
    <source>
        <dbReference type="ARBA" id="ARBA00038411"/>
    </source>
</evidence>
<dbReference type="CTD" id="6749605"/>
<gene>
    <name evidence="8" type="ORF">TRIADDRAFT_52819</name>
</gene>
<evidence type="ECO:0000256" key="1">
    <source>
        <dbReference type="ARBA" id="ARBA00004120"/>
    </source>
</evidence>
<evidence type="ECO:0000256" key="7">
    <source>
        <dbReference type="ARBA" id="ARBA00039272"/>
    </source>
</evidence>
<name>B3RKM0_TRIAD</name>
<keyword evidence="3" id="KW-0970">Cilium biogenesis/degradation</keyword>
<dbReference type="EMBL" id="DS985241">
    <property type="protein sequence ID" value="EDV29916.1"/>
    <property type="molecule type" value="Genomic_DNA"/>
</dbReference>
<dbReference type="GO" id="GO:0036038">
    <property type="term" value="C:MKS complex"/>
    <property type="evidence" value="ECO:0000318"/>
    <property type="project" value="GO_Central"/>
</dbReference>
<comment type="similarity">
    <text evidence="6">Belongs to the B9D family.</text>
</comment>
<dbReference type="PANTHER" id="PTHR12968">
    <property type="entry name" value="B9 DOMAIN-CONTAINING"/>
    <property type="match status" value="1"/>
</dbReference>
<dbReference type="PROSITE" id="PS51381">
    <property type="entry name" value="C2_B9"/>
    <property type="match status" value="1"/>
</dbReference>
<keyword evidence="4" id="KW-0206">Cytoskeleton</keyword>
<evidence type="ECO:0000256" key="4">
    <source>
        <dbReference type="ARBA" id="ARBA00023212"/>
    </source>
</evidence>
<dbReference type="GO" id="GO:0060271">
    <property type="term" value="P:cilium assembly"/>
    <property type="evidence" value="ECO:0000318"/>
    <property type="project" value="GO_Central"/>
</dbReference>
<reference evidence="8 9" key="1">
    <citation type="journal article" date="2008" name="Nature">
        <title>The Trichoplax genome and the nature of placozoans.</title>
        <authorList>
            <person name="Srivastava M."/>
            <person name="Begovic E."/>
            <person name="Chapman J."/>
            <person name="Putnam N.H."/>
            <person name="Hellsten U."/>
            <person name="Kawashima T."/>
            <person name="Kuo A."/>
            <person name="Mitros T."/>
            <person name="Salamov A."/>
            <person name="Carpenter M.L."/>
            <person name="Signorovitch A.Y."/>
            <person name="Moreno M.A."/>
            <person name="Kamm K."/>
            <person name="Grimwood J."/>
            <person name="Schmutz J."/>
            <person name="Shapiro H."/>
            <person name="Grigoriev I.V."/>
            <person name="Buss L.W."/>
            <person name="Schierwater B."/>
            <person name="Dellaporta S.L."/>
            <person name="Rokhsar D.S."/>
        </authorList>
    </citation>
    <scope>NUCLEOTIDE SEQUENCE [LARGE SCALE GENOMIC DNA]</scope>
    <source>
        <strain evidence="8 9">Grell-BS-1999</strain>
    </source>
</reference>
<keyword evidence="5" id="KW-0966">Cell projection</keyword>
<dbReference type="InParanoid" id="B3RKM0"/>
<dbReference type="OrthoDB" id="184109at2759"/>
<dbReference type="RefSeq" id="XP_002109118.1">
    <property type="nucleotide sequence ID" value="XM_002109082.1"/>
</dbReference>
<sequence>MAEVHIIGEIIGATGFPSNNLYCKWSIHTENAWRLLEGNHEGQTQVDNPQNEEFAIWDHPIDVHYATKSLYGWPKMYFEVWHQDRFGRHELYGYGFCNLPTSPGTHDVECVTWRPTGTFQDQLRQVFVGGGMEIKDPSAIYTSTDRCNLHTEAMGTIRLQLGIILRHFDKYGVEY</sequence>
<dbReference type="OMA" id="DVAYWCH"/>
<evidence type="ECO:0000256" key="5">
    <source>
        <dbReference type="ARBA" id="ARBA00023273"/>
    </source>
</evidence>
<dbReference type="STRING" id="10228.B3RKM0"/>
<keyword evidence="2" id="KW-0963">Cytoplasm</keyword>
<dbReference type="HOGENOM" id="CLU_084934_2_1_1"/>
<dbReference type="PhylomeDB" id="B3RKM0"/>
<evidence type="ECO:0000256" key="2">
    <source>
        <dbReference type="ARBA" id="ARBA00022490"/>
    </source>
</evidence>
<dbReference type="Pfam" id="PF07162">
    <property type="entry name" value="B9-C2"/>
    <property type="match status" value="1"/>
</dbReference>
<dbReference type="GeneID" id="6749605"/>
<dbReference type="KEGG" id="tad:TRIADDRAFT_52819"/>
<evidence type="ECO:0000256" key="3">
    <source>
        <dbReference type="ARBA" id="ARBA00022794"/>
    </source>
</evidence>
<dbReference type="PANTHER" id="PTHR12968:SF2">
    <property type="entry name" value="B9 DOMAIN-CONTAINING PROTEIN 2"/>
    <property type="match status" value="1"/>
</dbReference>
<keyword evidence="9" id="KW-1185">Reference proteome</keyword>
<dbReference type="FunCoup" id="B3RKM0">
    <property type="interactions" value="109"/>
</dbReference>
<proteinExistence type="inferred from homology"/>
<evidence type="ECO:0000313" key="9">
    <source>
        <dbReference type="Proteomes" id="UP000009022"/>
    </source>
</evidence>
<evidence type="ECO:0000313" key="8">
    <source>
        <dbReference type="EMBL" id="EDV29916.1"/>
    </source>
</evidence>
<dbReference type="SUPFAM" id="SSF49562">
    <property type="entry name" value="C2 domain (Calcium/lipid-binding domain, CaLB)"/>
    <property type="match status" value="1"/>
</dbReference>